<evidence type="ECO:0000256" key="1">
    <source>
        <dbReference type="ARBA" id="ARBA00022490"/>
    </source>
</evidence>
<feature type="domain" description="Response regulatory" evidence="6">
    <location>
        <begin position="3"/>
        <end position="126"/>
    </location>
</feature>
<keyword evidence="3" id="KW-0010">Activator</keyword>
<sequence length="244" mass="28806">MLEIFICEDDEEQRKRLTQYVSDYIMIENLDMKVVISTAHSKDIINYLQQNDTTGLYFLDVDLQEEKSGIALGAEIRQYDTQGAIVFITTHPELTYLTFTYKVEAMDYITKDQFTDIQKRVIDCIDTAYHRYMQNKHNHRKLFQTKMGDKVISIEYNDILFFETSSQLHKIILHAHNRQVEFYGKLKALPEMDNRFYRCHNSYVVNKDNIAEIDIAKREIRMVNGQICYASSRFLKGLKDIVPK</sequence>
<dbReference type="GO" id="GO:0000156">
    <property type="term" value="F:phosphorelay response regulator activity"/>
    <property type="evidence" value="ECO:0007669"/>
    <property type="project" value="InterPro"/>
</dbReference>
<feature type="domain" description="HTH LytTR-type" evidence="7">
    <location>
        <begin position="143"/>
        <end position="244"/>
    </location>
</feature>
<dbReference type="SMART" id="SM00850">
    <property type="entry name" value="LytTR"/>
    <property type="match status" value="1"/>
</dbReference>
<feature type="modified residue" description="4-aspartylphosphate" evidence="5">
    <location>
        <position position="60"/>
    </location>
</feature>
<dbReference type="InterPro" id="IPR007492">
    <property type="entry name" value="LytTR_DNA-bd_dom"/>
</dbReference>
<dbReference type="Proteomes" id="UP001254832">
    <property type="component" value="Unassembled WGS sequence"/>
</dbReference>
<proteinExistence type="predicted"/>
<dbReference type="InterPro" id="IPR046947">
    <property type="entry name" value="LytR-like"/>
</dbReference>
<name>A0AAP5H4Y5_PAEAM</name>
<evidence type="ECO:0000259" key="7">
    <source>
        <dbReference type="PROSITE" id="PS50930"/>
    </source>
</evidence>
<dbReference type="Pfam" id="PF04397">
    <property type="entry name" value="LytTR"/>
    <property type="match status" value="1"/>
</dbReference>
<evidence type="ECO:0000259" key="6">
    <source>
        <dbReference type="PROSITE" id="PS50110"/>
    </source>
</evidence>
<dbReference type="Gene3D" id="3.40.50.2300">
    <property type="match status" value="1"/>
</dbReference>
<dbReference type="PANTHER" id="PTHR37299">
    <property type="entry name" value="TRANSCRIPTIONAL REGULATOR-RELATED"/>
    <property type="match status" value="1"/>
</dbReference>
<evidence type="ECO:0000256" key="2">
    <source>
        <dbReference type="ARBA" id="ARBA00023012"/>
    </source>
</evidence>
<dbReference type="Pfam" id="PF00072">
    <property type="entry name" value="Response_reg"/>
    <property type="match status" value="1"/>
</dbReference>
<protein>
    <submittedName>
        <fullName evidence="8">Two-component system response regulator AgrA</fullName>
    </submittedName>
</protein>
<dbReference type="EMBL" id="JAVDTR010000014">
    <property type="protein sequence ID" value="MDR6725927.1"/>
    <property type="molecule type" value="Genomic_DNA"/>
</dbReference>
<keyword evidence="2" id="KW-0902">Two-component regulatory system</keyword>
<organism evidence="8 9">
    <name type="scientific">Paenibacillus amylolyticus</name>
    <dbReference type="NCBI Taxonomy" id="1451"/>
    <lineage>
        <taxon>Bacteria</taxon>
        <taxon>Bacillati</taxon>
        <taxon>Bacillota</taxon>
        <taxon>Bacilli</taxon>
        <taxon>Bacillales</taxon>
        <taxon>Paenibacillaceae</taxon>
        <taxon>Paenibacillus</taxon>
    </lineage>
</organism>
<dbReference type="InterPro" id="IPR011006">
    <property type="entry name" value="CheY-like_superfamily"/>
</dbReference>
<keyword evidence="5" id="KW-0597">Phosphoprotein</keyword>
<dbReference type="InterPro" id="IPR001789">
    <property type="entry name" value="Sig_transdc_resp-reg_receiver"/>
</dbReference>
<evidence type="ECO:0000313" key="8">
    <source>
        <dbReference type="EMBL" id="MDR6725927.1"/>
    </source>
</evidence>
<gene>
    <name evidence="8" type="ORF">J2W91_004432</name>
</gene>
<evidence type="ECO:0000256" key="3">
    <source>
        <dbReference type="ARBA" id="ARBA00023159"/>
    </source>
</evidence>
<dbReference type="PROSITE" id="PS50930">
    <property type="entry name" value="HTH_LYTTR"/>
    <property type="match status" value="1"/>
</dbReference>
<dbReference type="PROSITE" id="PS50110">
    <property type="entry name" value="RESPONSE_REGULATORY"/>
    <property type="match status" value="1"/>
</dbReference>
<dbReference type="SMART" id="SM00448">
    <property type="entry name" value="REC"/>
    <property type="match status" value="1"/>
</dbReference>
<dbReference type="RefSeq" id="WP_056692704.1">
    <property type="nucleotide sequence ID" value="NZ_JAVDTR010000014.1"/>
</dbReference>
<keyword evidence="1" id="KW-0963">Cytoplasm</keyword>
<evidence type="ECO:0000313" key="9">
    <source>
        <dbReference type="Proteomes" id="UP001254832"/>
    </source>
</evidence>
<evidence type="ECO:0000256" key="4">
    <source>
        <dbReference type="ARBA" id="ARBA00037164"/>
    </source>
</evidence>
<accession>A0AAP5H4Y5</accession>
<comment type="caution">
    <text evidence="8">The sequence shown here is derived from an EMBL/GenBank/DDBJ whole genome shotgun (WGS) entry which is preliminary data.</text>
</comment>
<dbReference type="GO" id="GO:0003677">
    <property type="term" value="F:DNA binding"/>
    <property type="evidence" value="ECO:0007669"/>
    <property type="project" value="InterPro"/>
</dbReference>
<dbReference type="PANTHER" id="PTHR37299:SF3">
    <property type="entry name" value="STAGE 0 SPORULATION PROTEIN A HOMOLOG"/>
    <property type="match status" value="1"/>
</dbReference>
<dbReference type="Gene3D" id="2.40.50.1020">
    <property type="entry name" value="LytTr DNA-binding domain"/>
    <property type="match status" value="1"/>
</dbReference>
<dbReference type="AlphaFoldDB" id="A0AAP5H4Y5"/>
<evidence type="ECO:0000256" key="5">
    <source>
        <dbReference type="PROSITE-ProRule" id="PRU00169"/>
    </source>
</evidence>
<dbReference type="SUPFAM" id="SSF52172">
    <property type="entry name" value="CheY-like"/>
    <property type="match status" value="1"/>
</dbReference>
<reference evidence="8" key="1">
    <citation type="submission" date="2023-07" db="EMBL/GenBank/DDBJ databases">
        <title>Sorghum-associated microbial communities from plants grown in Nebraska, USA.</title>
        <authorList>
            <person name="Schachtman D."/>
        </authorList>
    </citation>
    <scope>NUCLEOTIDE SEQUENCE</scope>
    <source>
        <strain evidence="8">BE80</strain>
    </source>
</reference>
<comment type="function">
    <text evidence="4">Required for high-level post-exponential phase expression of a series of secreted proteins.</text>
</comment>